<protein>
    <submittedName>
        <fullName evidence="2">Uncharacterized protein</fullName>
    </submittedName>
</protein>
<proteinExistence type="predicted"/>
<accession>A0A6A5QXZ2</accession>
<evidence type="ECO:0000256" key="1">
    <source>
        <dbReference type="SAM" id="Coils"/>
    </source>
</evidence>
<organism evidence="2 3">
    <name type="scientific">Ampelomyces quisqualis</name>
    <name type="common">Powdery mildew agent</name>
    <dbReference type="NCBI Taxonomy" id="50730"/>
    <lineage>
        <taxon>Eukaryota</taxon>
        <taxon>Fungi</taxon>
        <taxon>Dikarya</taxon>
        <taxon>Ascomycota</taxon>
        <taxon>Pezizomycotina</taxon>
        <taxon>Dothideomycetes</taxon>
        <taxon>Pleosporomycetidae</taxon>
        <taxon>Pleosporales</taxon>
        <taxon>Pleosporineae</taxon>
        <taxon>Phaeosphaeriaceae</taxon>
        <taxon>Ampelomyces</taxon>
    </lineage>
</organism>
<evidence type="ECO:0000313" key="2">
    <source>
        <dbReference type="EMBL" id="KAF1919524.1"/>
    </source>
</evidence>
<dbReference type="EMBL" id="ML979133">
    <property type="protein sequence ID" value="KAF1919524.1"/>
    <property type="molecule type" value="Genomic_DNA"/>
</dbReference>
<evidence type="ECO:0000313" key="3">
    <source>
        <dbReference type="Proteomes" id="UP000800096"/>
    </source>
</evidence>
<dbReference type="Proteomes" id="UP000800096">
    <property type="component" value="Unassembled WGS sequence"/>
</dbReference>
<reference evidence="2" key="1">
    <citation type="journal article" date="2020" name="Stud. Mycol.">
        <title>101 Dothideomycetes genomes: a test case for predicting lifestyles and emergence of pathogens.</title>
        <authorList>
            <person name="Haridas S."/>
            <person name="Albert R."/>
            <person name="Binder M."/>
            <person name="Bloem J."/>
            <person name="Labutti K."/>
            <person name="Salamov A."/>
            <person name="Andreopoulos B."/>
            <person name="Baker S."/>
            <person name="Barry K."/>
            <person name="Bills G."/>
            <person name="Bluhm B."/>
            <person name="Cannon C."/>
            <person name="Castanera R."/>
            <person name="Culley D."/>
            <person name="Daum C."/>
            <person name="Ezra D."/>
            <person name="Gonzalez J."/>
            <person name="Henrissat B."/>
            <person name="Kuo A."/>
            <person name="Liang C."/>
            <person name="Lipzen A."/>
            <person name="Lutzoni F."/>
            <person name="Magnuson J."/>
            <person name="Mondo S."/>
            <person name="Nolan M."/>
            <person name="Ohm R."/>
            <person name="Pangilinan J."/>
            <person name="Park H.-J."/>
            <person name="Ramirez L."/>
            <person name="Alfaro M."/>
            <person name="Sun H."/>
            <person name="Tritt A."/>
            <person name="Yoshinaga Y."/>
            <person name="Zwiers L.-H."/>
            <person name="Turgeon B."/>
            <person name="Goodwin S."/>
            <person name="Spatafora J."/>
            <person name="Crous P."/>
            <person name="Grigoriev I."/>
        </authorList>
    </citation>
    <scope>NUCLEOTIDE SEQUENCE</scope>
    <source>
        <strain evidence="2">HMLAC05119</strain>
    </source>
</reference>
<gene>
    <name evidence="2" type="ORF">BDU57DRAFT_443578</name>
</gene>
<name>A0A6A5QXZ2_AMPQU</name>
<keyword evidence="3" id="KW-1185">Reference proteome</keyword>
<dbReference type="AlphaFoldDB" id="A0A6A5QXZ2"/>
<dbReference type="OrthoDB" id="3791184at2759"/>
<keyword evidence="1" id="KW-0175">Coiled coil</keyword>
<sequence>MPAITLHDYASEIHASVRQLKIERDTWQAVASKYKSAFDSQTSRLHELQDVCFAAQAELENERAQRRRLQTASERTTCLNVMDGAEKSKPAQNFGMATVFPQRQTSDMCTNPLFHGVQRCIDERNYGTAIVELERLLRGPLSPKARAEGLLLKSSVLRAAGPEELLDALAACSEALELCDRLSDLETFLPRVQYQRGVLFYQLRMLHQARDAFSAVNNDDFLSATANEYRSSCDEEIRLHNASNRRSGFDENRFFDEGLLVQLDEKLDTKCRRTSAQLSLRAAVKSKRMSIPHRWTSGKSDVS</sequence>
<feature type="coiled-coil region" evidence="1">
    <location>
        <begin position="45"/>
        <end position="74"/>
    </location>
</feature>